<name>A0ABU5DQ09_9BURK</name>
<reference evidence="1 2" key="1">
    <citation type="submission" date="2023-11" db="EMBL/GenBank/DDBJ databases">
        <title>Paucibacter sp. nov., isolated from fresh soil in Korea.</title>
        <authorList>
            <person name="Le N.T.T."/>
        </authorList>
    </citation>
    <scope>NUCLEOTIDE SEQUENCE [LARGE SCALE GENOMIC DNA]</scope>
    <source>
        <strain evidence="1 2">R3-3</strain>
    </source>
</reference>
<organism evidence="1 2">
    <name type="scientific">Roseateles agri</name>
    <dbReference type="NCBI Taxonomy" id="3098619"/>
    <lineage>
        <taxon>Bacteria</taxon>
        <taxon>Pseudomonadati</taxon>
        <taxon>Pseudomonadota</taxon>
        <taxon>Betaproteobacteria</taxon>
        <taxon>Burkholderiales</taxon>
        <taxon>Sphaerotilaceae</taxon>
        <taxon>Roseateles</taxon>
    </lineage>
</organism>
<evidence type="ECO:0000313" key="2">
    <source>
        <dbReference type="Proteomes" id="UP001285263"/>
    </source>
</evidence>
<keyword evidence="2" id="KW-1185">Reference proteome</keyword>
<dbReference type="RefSeq" id="WP_320425331.1">
    <property type="nucleotide sequence ID" value="NZ_JAXCLA010000008.1"/>
</dbReference>
<accession>A0ABU5DQ09</accession>
<sequence>MNPTETPQPWWRVRMMWLVVMGPALVVVASFVTLALAVHGADPPLPPDTASHAHALTPAQLARNHAATPADDH</sequence>
<comment type="caution">
    <text evidence="1">The sequence shown here is derived from an EMBL/GenBank/DDBJ whole genome shotgun (WGS) entry which is preliminary data.</text>
</comment>
<proteinExistence type="predicted"/>
<dbReference type="Proteomes" id="UP001285263">
    <property type="component" value="Unassembled WGS sequence"/>
</dbReference>
<dbReference type="EMBL" id="JAXCLA010000008">
    <property type="protein sequence ID" value="MDY0747359.1"/>
    <property type="molecule type" value="Genomic_DNA"/>
</dbReference>
<gene>
    <name evidence="1" type="ORF">SNE35_22845</name>
</gene>
<protein>
    <submittedName>
        <fullName evidence="1">Nitrogen fixation protein FixH</fullName>
    </submittedName>
</protein>
<evidence type="ECO:0000313" key="1">
    <source>
        <dbReference type="EMBL" id="MDY0747359.1"/>
    </source>
</evidence>